<proteinExistence type="predicted"/>
<organism evidence="6 7">
    <name type="scientific">Chlorella sorokiniana</name>
    <name type="common">Freshwater green alga</name>
    <dbReference type="NCBI Taxonomy" id="3076"/>
    <lineage>
        <taxon>Eukaryota</taxon>
        <taxon>Viridiplantae</taxon>
        <taxon>Chlorophyta</taxon>
        <taxon>core chlorophytes</taxon>
        <taxon>Trebouxiophyceae</taxon>
        <taxon>Chlorellales</taxon>
        <taxon>Chlorellaceae</taxon>
        <taxon>Chlorella clade</taxon>
        <taxon>Chlorella</taxon>
    </lineage>
</organism>
<dbReference type="Pfam" id="PF06155">
    <property type="entry name" value="GBBH-like_N"/>
    <property type="match status" value="1"/>
</dbReference>
<keyword evidence="1" id="KW-0479">Metal-binding</keyword>
<sequence length="202" mass="22199">MASLSAASLLLRTTLGARVLTTAADQLWATAIMYRSADKVLEVEFSTGERFSYPAEYLRAHSPAAEARDLRGRPKVVSGRRHVGLVGVQPVGSYAVRLEFDDLHRNGIYTWPYLHELGQHKLSRMRQYIRTLRERGLSREPPRLRARRTAAAGGASQQLAGGGQQQQQSATLSQQQGQQQQQHNSSDGEVSSAAAGGTMTQR</sequence>
<evidence type="ECO:0000259" key="5">
    <source>
        <dbReference type="Pfam" id="PF06155"/>
    </source>
</evidence>
<evidence type="ECO:0000256" key="4">
    <source>
        <dbReference type="SAM" id="SignalP"/>
    </source>
</evidence>
<feature type="compositionally biased region" description="Basic and acidic residues" evidence="3">
    <location>
        <begin position="133"/>
        <end position="143"/>
    </location>
</feature>
<name>A0A2P6TUT7_CHLSO</name>
<evidence type="ECO:0000313" key="6">
    <source>
        <dbReference type="EMBL" id="PRW57806.1"/>
    </source>
</evidence>
<evidence type="ECO:0000256" key="2">
    <source>
        <dbReference type="ARBA" id="ARBA00023004"/>
    </source>
</evidence>
<dbReference type="InterPro" id="IPR038492">
    <property type="entry name" value="GBBH-like_N_sf"/>
</dbReference>
<dbReference type="STRING" id="3076.A0A2P6TUT7"/>
<dbReference type="PANTHER" id="PTHR35303:SF5">
    <property type="entry name" value="OS02G0197800 PROTEIN"/>
    <property type="match status" value="1"/>
</dbReference>
<dbReference type="EMBL" id="LHPG02000006">
    <property type="protein sequence ID" value="PRW57806.1"/>
    <property type="molecule type" value="Genomic_DNA"/>
</dbReference>
<gene>
    <name evidence="6" type="ORF">C2E21_3327</name>
</gene>
<evidence type="ECO:0000256" key="3">
    <source>
        <dbReference type="SAM" id="MobiDB-lite"/>
    </source>
</evidence>
<keyword evidence="4" id="KW-0732">Signal</keyword>
<keyword evidence="7" id="KW-1185">Reference proteome</keyword>
<keyword evidence="2" id="KW-0408">Iron</keyword>
<feature type="compositionally biased region" description="Low complexity" evidence="3">
    <location>
        <begin position="149"/>
        <end position="182"/>
    </location>
</feature>
<evidence type="ECO:0000313" key="7">
    <source>
        <dbReference type="Proteomes" id="UP000239899"/>
    </source>
</evidence>
<dbReference type="GO" id="GO:0046872">
    <property type="term" value="F:metal ion binding"/>
    <property type="evidence" value="ECO:0007669"/>
    <property type="project" value="UniProtKB-KW"/>
</dbReference>
<dbReference type="InterPro" id="IPR010376">
    <property type="entry name" value="GBBH-like_N"/>
</dbReference>
<protein>
    <submittedName>
        <fullName evidence="6">DUF971 family</fullName>
    </submittedName>
</protein>
<accession>A0A2P6TUT7</accession>
<feature type="domain" description="Gamma-butyrobetaine hydroxylase-like N-terminal" evidence="5">
    <location>
        <begin position="34"/>
        <end position="115"/>
    </location>
</feature>
<feature type="chain" id="PRO_5015103944" evidence="4">
    <location>
        <begin position="17"/>
        <end position="202"/>
    </location>
</feature>
<dbReference type="OrthoDB" id="19707at2759"/>
<dbReference type="Gene3D" id="3.30.2020.30">
    <property type="match status" value="1"/>
</dbReference>
<evidence type="ECO:0000256" key="1">
    <source>
        <dbReference type="ARBA" id="ARBA00022723"/>
    </source>
</evidence>
<feature type="signal peptide" evidence="4">
    <location>
        <begin position="1"/>
        <end position="16"/>
    </location>
</feature>
<feature type="region of interest" description="Disordered" evidence="3">
    <location>
        <begin position="133"/>
        <end position="202"/>
    </location>
</feature>
<dbReference type="AlphaFoldDB" id="A0A2P6TUT7"/>
<dbReference type="PANTHER" id="PTHR35303">
    <property type="entry name" value="OS02G0197800 PROTEIN"/>
    <property type="match status" value="1"/>
</dbReference>
<reference evidence="6 7" key="1">
    <citation type="journal article" date="2018" name="Plant J.">
        <title>Genome sequences of Chlorella sorokiniana UTEX 1602 and Micractinium conductrix SAG 241.80: implications to maltose excretion by a green alga.</title>
        <authorList>
            <person name="Arriola M.B."/>
            <person name="Velmurugan N."/>
            <person name="Zhang Y."/>
            <person name="Plunkett M.H."/>
            <person name="Hondzo H."/>
            <person name="Barney B.M."/>
        </authorList>
    </citation>
    <scope>NUCLEOTIDE SEQUENCE [LARGE SCALE GENOMIC DNA]</scope>
    <source>
        <strain evidence="7">UTEX 1602</strain>
    </source>
</reference>
<dbReference type="Proteomes" id="UP000239899">
    <property type="component" value="Unassembled WGS sequence"/>
</dbReference>
<comment type="caution">
    <text evidence="6">The sequence shown here is derived from an EMBL/GenBank/DDBJ whole genome shotgun (WGS) entry which is preliminary data.</text>
</comment>